<gene>
    <name evidence="5" type="ORF">ASZ90_000090</name>
</gene>
<dbReference type="SMART" id="SM00400">
    <property type="entry name" value="ZnF_CHCC"/>
    <property type="match status" value="1"/>
</dbReference>
<evidence type="ECO:0000313" key="5">
    <source>
        <dbReference type="EMBL" id="KUG30024.1"/>
    </source>
</evidence>
<proteinExistence type="predicted"/>
<protein>
    <recommendedName>
        <fullName evidence="4">Zinc finger CHC2-type domain-containing protein</fullName>
    </recommendedName>
</protein>
<feature type="domain" description="Zinc finger CHC2-type" evidence="4">
    <location>
        <begin position="31"/>
        <end position="85"/>
    </location>
</feature>
<dbReference type="PANTHER" id="PTHR30313">
    <property type="entry name" value="DNA PRIMASE"/>
    <property type="match status" value="1"/>
</dbReference>
<dbReference type="GO" id="GO:0005737">
    <property type="term" value="C:cytoplasm"/>
    <property type="evidence" value="ECO:0007669"/>
    <property type="project" value="TreeGrafter"/>
</dbReference>
<dbReference type="InterPro" id="IPR027417">
    <property type="entry name" value="P-loop_NTPase"/>
</dbReference>
<dbReference type="Gene3D" id="3.40.1360.10">
    <property type="match status" value="1"/>
</dbReference>
<comment type="caution">
    <text evidence="5">The sequence shown here is derived from an EMBL/GenBank/DDBJ whole genome shotgun (WGS) entry which is preliminary data.</text>
</comment>
<keyword evidence="1" id="KW-0479">Metal-binding</keyword>
<evidence type="ECO:0000256" key="2">
    <source>
        <dbReference type="ARBA" id="ARBA00022771"/>
    </source>
</evidence>
<dbReference type="Pfam" id="PF13481">
    <property type="entry name" value="AAA_25"/>
    <property type="match status" value="1"/>
</dbReference>
<evidence type="ECO:0000256" key="3">
    <source>
        <dbReference type="ARBA" id="ARBA00022833"/>
    </source>
</evidence>
<dbReference type="GO" id="GO:0003677">
    <property type="term" value="F:DNA binding"/>
    <property type="evidence" value="ECO:0007669"/>
    <property type="project" value="InterPro"/>
</dbReference>
<dbReference type="InterPro" id="IPR002694">
    <property type="entry name" value="Znf_CHC2"/>
</dbReference>
<dbReference type="InterPro" id="IPR050219">
    <property type="entry name" value="DnaG_primase"/>
</dbReference>
<accession>A0A0W8GA58</accession>
<dbReference type="EMBL" id="LNQE01000010">
    <property type="protein sequence ID" value="KUG30024.1"/>
    <property type="molecule type" value="Genomic_DNA"/>
</dbReference>
<dbReference type="PANTHER" id="PTHR30313:SF2">
    <property type="entry name" value="DNA PRIMASE"/>
    <property type="match status" value="1"/>
</dbReference>
<dbReference type="SUPFAM" id="SSF56731">
    <property type="entry name" value="DNA primase core"/>
    <property type="match status" value="1"/>
</dbReference>
<dbReference type="Pfam" id="PF01807">
    <property type="entry name" value="Zn_ribbon_DnaG"/>
    <property type="match status" value="1"/>
</dbReference>
<reference evidence="5" key="1">
    <citation type="journal article" date="2015" name="Proc. Natl. Acad. Sci. U.S.A.">
        <title>Networks of energetic and metabolic interactions define dynamics in microbial communities.</title>
        <authorList>
            <person name="Embree M."/>
            <person name="Liu J.K."/>
            <person name="Al-Bassam M.M."/>
            <person name="Zengler K."/>
        </authorList>
    </citation>
    <scope>NUCLEOTIDE SEQUENCE</scope>
</reference>
<sequence>MIDKKDVLARLDFRTFYNAELFGLSEIGKELNAPCPFHDDSGRHFYVNAETGFYKCQRCNVQGDVFTFFQERHGVDFKTALARLAEQAGLSNGNGQKKKPKDDHARATVDNIRQLYHYKNEDGEYLFSTVRFEEAGKKKTFRQWRCDENSQNYIQNIDGVRLVPYNLPDVLKGNEIFLVEGEKDVESLRVIGLCGSCNAMGAGKWKDEYNIHFQGKHVVILSDNDQPGRDHAAMVVEALYGVAASVKLVELPGLPEKGDISDWLNQGGTRDELLALVDQVPAWKPAWAMDCISAADFMEVEIVLKPLVEGLLNERESLLVCGPSGLGKSVLTLNMALACGLGGDAGLWGLFPVSRPLRTLFVQSENSAAGTQARLRKIITAMPELRPALDQIIFPDPHRVTDELTDSTFQARLIDACRRCGADLLVLDPLISFHGQDENDNASMRRSLDCLSAICDAANVGTILVHHVGKNTSDNGVFAGRGASAIGDWAANILLMKPTEIDGERTNVIEMQHQKARNFETVKPFYLERRADLSMVRTENPKVDRKAQENAQVVLSCLEGLGGKVGRKKDLYDAIMGHTGKPESNVRRMVQAAVSSRIVCEWEGEKRSRGIGGGYCLPHLRQFRQFGMVEMNEN</sequence>
<evidence type="ECO:0000259" key="4">
    <source>
        <dbReference type="SMART" id="SM00400"/>
    </source>
</evidence>
<dbReference type="Gene3D" id="3.40.50.300">
    <property type="entry name" value="P-loop containing nucleotide triphosphate hydrolases"/>
    <property type="match status" value="1"/>
</dbReference>
<evidence type="ECO:0000256" key="1">
    <source>
        <dbReference type="ARBA" id="ARBA00022723"/>
    </source>
</evidence>
<dbReference type="InterPro" id="IPR036977">
    <property type="entry name" value="DNA_primase_Znf_CHC2"/>
</dbReference>
<keyword evidence="2" id="KW-0863">Zinc-finger</keyword>
<dbReference type="AlphaFoldDB" id="A0A0W8GA58"/>
<organism evidence="5">
    <name type="scientific">hydrocarbon metagenome</name>
    <dbReference type="NCBI Taxonomy" id="938273"/>
    <lineage>
        <taxon>unclassified sequences</taxon>
        <taxon>metagenomes</taxon>
        <taxon>ecological metagenomes</taxon>
    </lineage>
</organism>
<dbReference type="InterPro" id="IPR034154">
    <property type="entry name" value="TOPRIM_DnaG/twinkle"/>
</dbReference>
<dbReference type="GO" id="GO:0008270">
    <property type="term" value="F:zinc ion binding"/>
    <property type="evidence" value="ECO:0007669"/>
    <property type="project" value="UniProtKB-KW"/>
</dbReference>
<dbReference type="SUPFAM" id="SSF57783">
    <property type="entry name" value="Zinc beta-ribbon"/>
    <property type="match status" value="1"/>
</dbReference>
<dbReference type="CDD" id="cd01029">
    <property type="entry name" value="TOPRIM_primases"/>
    <property type="match status" value="1"/>
</dbReference>
<keyword evidence="3" id="KW-0862">Zinc</keyword>
<dbReference type="Gene3D" id="3.90.580.10">
    <property type="entry name" value="Zinc finger, CHC2-type domain"/>
    <property type="match status" value="1"/>
</dbReference>
<dbReference type="GO" id="GO:0006269">
    <property type="term" value="P:DNA replication, synthesis of primer"/>
    <property type="evidence" value="ECO:0007669"/>
    <property type="project" value="TreeGrafter"/>
</dbReference>
<dbReference type="SUPFAM" id="SSF52540">
    <property type="entry name" value="P-loop containing nucleoside triphosphate hydrolases"/>
    <property type="match status" value="1"/>
</dbReference>
<name>A0A0W8GA58_9ZZZZ</name>
<dbReference type="GO" id="GO:0003899">
    <property type="term" value="F:DNA-directed RNA polymerase activity"/>
    <property type="evidence" value="ECO:0007669"/>
    <property type="project" value="InterPro"/>
</dbReference>